<keyword evidence="2" id="KW-0067">ATP-binding</keyword>
<evidence type="ECO:0000313" key="7">
    <source>
        <dbReference type="Ensembl" id="ENSOANP00000021534.3"/>
    </source>
</evidence>
<dbReference type="AlphaFoldDB" id="F7DWR1"/>
<dbReference type="InterPro" id="IPR027417">
    <property type="entry name" value="P-loop_NTPase"/>
</dbReference>
<dbReference type="eggNOG" id="ENOG502SHW0">
    <property type="taxonomic scope" value="Eukaryota"/>
</dbReference>
<dbReference type="Ensembl" id="ENSOANT00000021537.4">
    <property type="protein sequence ID" value="ENSOANP00000021534.3"/>
    <property type="gene ID" value="ENSOANG00000013646.4"/>
</dbReference>
<feature type="region of interest" description="Disordered" evidence="4">
    <location>
        <begin position="994"/>
        <end position="1026"/>
    </location>
</feature>
<reference evidence="7 8" key="1">
    <citation type="journal article" date="2008" name="Nature">
        <title>Genome analysis of the platypus reveals unique signatures of evolution.</title>
        <authorList>
            <person name="Warren W.C."/>
            <person name="Hillier L.W."/>
            <person name="Marshall Graves J.A."/>
            <person name="Birney E."/>
            <person name="Ponting C.P."/>
            <person name="Grutzner F."/>
            <person name="Belov K."/>
            <person name="Miller W."/>
            <person name="Clarke L."/>
            <person name="Chinwalla A.T."/>
            <person name="Yang S.P."/>
            <person name="Heger A."/>
            <person name="Locke D.P."/>
            <person name="Miethke P."/>
            <person name="Waters P.D."/>
            <person name="Veyrunes F."/>
            <person name="Fulton L."/>
            <person name="Fulton B."/>
            <person name="Graves T."/>
            <person name="Wallis J."/>
            <person name="Puente X.S."/>
            <person name="Lopez-Otin C."/>
            <person name="Ordonez G.R."/>
            <person name="Eichler E.E."/>
            <person name="Chen L."/>
            <person name="Cheng Z."/>
            <person name="Deakin J.E."/>
            <person name="Alsop A."/>
            <person name="Thompson K."/>
            <person name="Kirby P."/>
            <person name="Papenfuss A.T."/>
            <person name="Wakefield M.J."/>
            <person name="Olender T."/>
            <person name="Lancet D."/>
            <person name="Huttley G.A."/>
            <person name="Smit A.F."/>
            <person name="Pask A."/>
            <person name="Temple-Smith P."/>
            <person name="Batzer M.A."/>
            <person name="Walker J.A."/>
            <person name="Konkel M.K."/>
            <person name="Harris R.S."/>
            <person name="Whittington C.M."/>
            <person name="Wong E.S."/>
            <person name="Gemmell N.J."/>
            <person name="Buschiazzo E."/>
            <person name="Vargas Jentzsch I.M."/>
            <person name="Merkel A."/>
            <person name="Schmitz J."/>
            <person name="Zemann A."/>
            <person name="Churakov G."/>
            <person name="Kriegs J.O."/>
            <person name="Brosius J."/>
            <person name="Murchison E.P."/>
            <person name="Sachidanandam R."/>
            <person name="Smith C."/>
            <person name="Hannon G.J."/>
            <person name="Tsend-Ayush E."/>
            <person name="McMillan D."/>
            <person name="Attenborough R."/>
            <person name="Rens W."/>
            <person name="Ferguson-Smith M."/>
            <person name="Lefevre C.M."/>
            <person name="Sharp J.A."/>
            <person name="Nicholas K.R."/>
            <person name="Ray D.A."/>
            <person name="Kube M."/>
            <person name="Reinhardt R."/>
            <person name="Pringle T.H."/>
            <person name="Taylor J."/>
            <person name="Jones R.C."/>
            <person name="Nixon B."/>
            <person name="Dacheux J.L."/>
            <person name="Niwa H."/>
            <person name="Sekita Y."/>
            <person name="Huang X."/>
            <person name="Stark A."/>
            <person name="Kheradpour P."/>
            <person name="Kellis M."/>
            <person name="Flicek P."/>
            <person name="Chen Y."/>
            <person name="Webber C."/>
            <person name="Hardison R."/>
            <person name="Nelson J."/>
            <person name="Hallsworth-Pepin K."/>
            <person name="Delehaunty K."/>
            <person name="Markovic C."/>
            <person name="Minx P."/>
            <person name="Feng Y."/>
            <person name="Kremitzki C."/>
            <person name="Mitreva M."/>
            <person name="Glasscock J."/>
            <person name="Wylie T."/>
            <person name="Wohldmann P."/>
            <person name="Thiru P."/>
            <person name="Nhan M.N."/>
            <person name="Pohl C.S."/>
            <person name="Smith S.M."/>
            <person name="Hou S."/>
            <person name="Nefedov M."/>
            <person name="de Jong P.J."/>
            <person name="Renfree M.B."/>
            <person name="Mardis E.R."/>
            <person name="Wilson R.K."/>
        </authorList>
    </citation>
    <scope>NUCLEOTIDE SEQUENCE [LARGE SCALE GENOMIC DNA]</scope>
    <source>
        <strain evidence="7 8">Glennie</strain>
    </source>
</reference>
<dbReference type="InterPro" id="IPR029787">
    <property type="entry name" value="Nucleotide_cyclase"/>
</dbReference>
<dbReference type="GO" id="GO:0009190">
    <property type="term" value="P:cyclic nucleotide biosynthetic process"/>
    <property type="evidence" value="ECO:0007669"/>
    <property type="project" value="InterPro"/>
</dbReference>
<dbReference type="PROSITE" id="PS50125">
    <property type="entry name" value="GUANYLATE_CYCLASE_2"/>
    <property type="match status" value="1"/>
</dbReference>
<sequence>MSRHSRLAALLPDLLLFRESQGCGLEVTTTPGVLLAAHVTGHQQLFEVKQWDLLSAHYGQNTPMHLGFTALTGGLSWEQDPSMDELVSGFDRYIRDIVEHVLCFGGDVLNITGRALLALWTVERSHLRDTITLVSKCCLELQETLGICHLKAGKDLQLKIGLAAGPISRVVVGDEQRRFLVVTGCEVDDAHRAWSLAKANEIVLTKHCWHLCDQALFEVEGLRDHEAVKLRDLRLGGLLDFDEHFEKCISYLPHYPTCSTQLRKAPDWSSSPGREQALRGFVMENILKKLDDGQPKEFLSEMRPVTAVFVRLDFRQTVRLLPQCQRVQEAIRHTVLSTGPRGGRLHKVFVSQNACELLCVFGLPGDKQLDEGVQALESARNLWDSCWENLPSAEPVTIGVAYSPAFCGLVGARARHEYTVIGRALNLAARMVTTFPGKVTCDEGTYLRCLLPPSYFRKLPEKRLKDLPQPGPIYEYLGLQAERMFGKRGLLIEDSELPALLGRTQELAPFQKALRGGTPTREGQLIVYQGSQGSGKSRLLAEAAHLARAEGHRVVAMELTRADADQRLYTARTLMAIFLGLDLCPALQRQQHLQDQLGRGLDPPLLCLFNDLFFVKFPLSLVVSQMDRLAREQAAKAHLLHLLQEAGKEGPLVFIVDEAQYVDAASWEFVALLLTNVSTVTVMALASGTRNGPALSSAAQRVLEGPQATLVPLGALEPAELLEMACQELGVVRLPRELQIFLWNRSCGVPFYCKALLQDLLDREGLLFHSPRKEQREASRWETLSFSAAIQATACEAPGDPSPAPTPEQQLLLCTVREGLDLQGLRLPPALTEVALVRLDLLTPAERTSLKCAAVGGQAFPTALLRHLLPASWPEEKRLLVLEALLQQRVFRQFGPMEGTRAGLAEVDPEQAGEAGPGSGARPRRPAVGPGLRFCLPLLREAAHALWPEAVRDALRWQCARFLQGRAHRCQACAGGDFVPFHRFATAVTRLPPTETAEPRMRRGGRRRLPLPPAHVVSPADSEETMESFLARTHPAGIPQASSQDFTR</sequence>
<dbReference type="GO" id="GO:0035556">
    <property type="term" value="P:intracellular signal transduction"/>
    <property type="evidence" value="ECO:0007669"/>
    <property type="project" value="InterPro"/>
</dbReference>
<dbReference type="InterPro" id="IPR041664">
    <property type="entry name" value="AAA_16"/>
</dbReference>
<evidence type="ECO:0000256" key="5">
    <source>
        <dbReference type="SAM" id="SignalP"/>
    </source>
</evidence>
<dbReference type="GO" id="GO:0016829">
    <property type="term" value="F:lyase activity"/>
    <property type="evidence" value="ECO:0007669"/>
    <property type="project" value="UniProtKB-KW"/>
</dbReference>
<dbReference type="FunFam" id="3.30.70.1230:FF:000021">
    <property type="entry name" value="Adenylate cyclase type 10"/>
    <property type="match status" value="1"/>
</dbReference>
<evidence type="ECO:0000256" key="4">
    <source>
        <dbReference type="SAM" id="MobiDB-lite"/>
    </source>
</evidence>
<feature type="chain" id="PRO_5028273329" description="Guanylate cyclase domain-containing protein" evidence="5">
    <location>
        <begin position="23"/>
        <end position="1048"/>
    </location>
</feature>
<evidence type="ECO:0000313" key="8">
    <source>
        <dbReference type="Proteomes" id="UP000002279"/>
    </source>
</evidence>
<dbReference type="SUPFAM" id="SSF55073">
    <property type="entry name" value="Nucleotide cyclase"/>
    <property type="match status" value="2"/>
</dbReference>
<accession>F7DWR1</accession>
<reference evidence="7" key="2">
    <citation type="submission" date="2025-08" db="UniProtKB">
        <authorList>
            <consortium name="Ensembl"/>
        </authorList>
    </citation>
    <scope>IDENTIFICATION</scope>
    <source>
        <strain evidence="7">Glennie</strain>
    </source>
</reference>
<dbReference type="Pfam" id="PF00211">
    <property type="entry name" value="Guanylate_cyc"/>
    <property type="match status" value="1"/>
</dbReference>
<organism evidence="7 8">
    <name type="scientific">Ornithorhynchus anatinus</name>
    <name type="common">Duckbill platypus</name>
    <dbReference type="NCBI Taxonomy" id="9258"/>
    <lineage>
        <taxon>Eukaryota</taxon>
        <taxon>Metazoa</taxon>
        <taxon>Chordata</taxon>
        <taxon>Craniata</taxon>
        <taxon>Vertebrata</taxon>
        <taxon>Euteleostomi</taxon>
        <taxon>Mammalia</taxon>
        <taxon>Monotremata</taxon>
        <taxon>Ornithorhynchidae</taxon>
        <taxon>Ornithorhynchus</taxon>
    </lineage>
</organism>
<dbReference type="Bgee" id="ENSOANG00000013646">
    <property type="expression patterns" value="Expressed in testis and 1 other cell type or tissue"/>
</dbReference>
<dbReference type="InterPro" id="IPR001054">
    <property type="entry name" value="A/G_cyclase"/>
</dbReference>
<dbReference type="Proteomes" id="UP000002279">
    <property type="component" value="Chromosome 7"/>
</dbReference>
<evidence type="ECO:0000256" key="2">
    <source>
        <dbReference type="ARBA" id="ARBA00022840"/>
    </source>
</evidence>
<feature type="signal peptide" evidence="5">
    <location>
        <begin position="1"/>
        <end position="22"/>
    </location>
</feature>
<dbReference type="SUPFAM" id="SSF52540">
    <property type="entry name" value="P-loop containing nucleoside triphosphate hydrolases"/>
    <property type="match status" value="1"/>
</dbReference>
<protein>
    <recommendedName>
        <fullName evidence="6">Guanylate cyclase domain-containing protein</fullName>
    </recommendedName>
</protein>
<dbReference type="Pfam" id="PF13191">
    <property type="entry name" value="AAA_16"/>
    <property type="match status" value="1"/>
</dbReference>
<reference evidence="7" key="3">
    <citation type="submission" date="2025-09" db="UniProtKB">
        <authorList>
            <consortium name="Ensembl"/>
        </authorList>
    </citation>
    <scope>IDENTIFICATION</scope>
    <source>
        <strain evidence="7">Glennie</strain>
    </source>
</reference>
<evidence type="ECO:0000256" key="3">
    <source>
        <dbReference type="ARBA" id="ARBA00023239"/>
    </source>
</evidence>
<keyword evidence="3" id="KW-0456">Lyase</keyword>
<evidence type="ECO:0000259" key="6">
    <source>
        <dbReference type="PROSITE" id="PS50125"/>
    </source>
</evidence>
<dbReference type="STRING" id="9258.ENSOANP00000021534"/>
<dbReference type="HOGENOM" id="CLU_047661_0_0_1"/>
<proteinExistence type="predicted"/>
<name>F7DWR1_ORNAN</name>
<feature type="domain" description="Guanylate cyclase" evidence="6">
    <location>
        <begin position="396"/>
        <end position="432"/>
    </location>
</feature>
<dbReference type="GeneTree" id="ENSGT00940000164212"/>
<keyword evidence="5" id="KW-0732">Signal</keyword>
<dbReference type="Gene3D" id="3.40.50.300">
    <property type="entry name" value="P-loop containing nucleotide triphosphate hydrolases"/>
    <property type="match status" value="1"/>
</dbReference>
<dbReference type="PANTHER" id="PTHR16305">
    <property type="entry name" value="TESTICULAR SOLUBLE ADENYLYL CYCLASE"/>
    <property type="match status" value="1"/>
</dbReference>
<evidence type="ECO:0000256" key="1">
    <source>
        <dbReference type="ARBA" id="ARBA00022741"/>
    </source>
</evidence>
<keyword evidence="1" id="KW-0547">Nucleotide-binding</keyword>
<gene>
    <name evidence="7" type="primary">LOC103165694</name>
</gene>
<keyword evidence="8" id="KW-1185">Reference proteome</keyword>
<dbReference type="Gene3D" id="3.30.70.1230">
    <property type="entry name" value="Nucleotide cyclase"/>
    <property type="match status" value="2"/>
</dbReference>
<dbReference type="CDD" id="cd07302">
    <property type="entry name" value="CHD"/>
    <property type="match status" value="2"/>
</dbReference>
<dbReference type="GO" id="GO:0005524">
    <property type="term" value="F:ATP binding"/>
    <property type="evidence" value="ECO:0007669"/>
    <property type="project" value="UniProtKB-KW"/>
</dbReference>
<dbReference type="FunFam" id="3.30.70.1230:FF:000017">
    <property type="entry name" value="Adenylate cyclase type 10"/>
    <property type="match status" value="1"/>
</dbReference>
<dbReference type="PANTHER" id="PTHR16305:SF33">
    <property type="entry name" value="GUANYLATE CYCLASE DOMAIN-CONTAINING PROTEIN"/>
    <property type="match status" value="1"/>
</dbReference>